<evidence type="ECO:0000313" key="4">
    <source>
        <dbReference type="Proteomes" id="UP001187192"/>
    </source>
</evidence>
<feature type="compositionally biased region" description="Basic and acidic residues" evidence="1">
    <location>
        <begin position="35"/>
        <end position="47"/>
    </location>
</feature>
<feature type="compositionally biased region" description="Low complexity" evidence="1">
    <location>
        <begin position="63"/>
        <end position="74"/>
    </location>
</feature>
<dbReference type="PANTHER" id="PTHR37206:SF4">
    <property type="entry name" value="TRANSMEMBRANE PROTEIN"/>
    <property type="match status" value="1"/>
</dbReference>
<keyword evidence="2" id="KW-0472">Membrane</keyword>
<feature type="region of interest" description="Disordered" evidence="1">
    <location>
        <begin position="1"/>
        <end position="111"/>
    </location>
</feature>
<organism evidence="3 4">
    <name type="scientific">Ficus carica</name>
    <name type="common">Common fig</name>
    <dbReference type="NCBI Taxonomy" id="3494"/>
    <lineage>
        <taxon>Eukaryota</taxon>
        <taxon>Viridiplantae</taxon>
        <taxon>Streptophyta</taxon>
        <taxon>Embryophyta</taxon>
        <taxon>Tracheophyta</taxon>
        <taxon>Spermatophyta</taxon>
        <taxon>Magnoliopsida</taxon>
        <taxon>eudicotyledons</taxon>
        <taxon>Gunneridae</taxon>
        <taxon>Pentapetalae</taxon>
        <taxon>rosids</taxon>
        <taxon>fabids</taxon>
        <taxon>Rosales</taxon>
        <taxon>Moraceae</taxon>
        <taxon>Ficeae</taxon>
        <taxon>Ficus</taxon>
    </lineage>
</organism>
<feature type="transmembrane region" description="Helical" evidence="2">
    <location>
        <begin position="153"/>
        <end position="175"/>
    </location>
</feature>
<feature type="compositionally biased region" description="Low complexity" evidence="1">
    <location>
        <begin position="87"/>
        <end position="97"/>
    </location>
</feature>
<reference evidence="3" key="1">
    <citation type="submission" date="2023-07" db="EMBL/GenBank/DDBJ databases">
        <title>draft genome sequence of fig (Ficus carica).</title>
        <authorList>
            <person name="Takahashi T."/>
            <person name="Nishimura K."/>
        </authorList>
    </citation>
    <scope>NUCLEOTIDE SEQUENCE</scope>
</reference>
<dbReference type="Gramene" id="FCD_00007920-RA">
    <property type="protein sequence ID" value="FCD_00007920-RA:cds"/>
    <property type="gene ID" value="FCD_00007920"/>
</dbReference>
<evidence type="ECO:0000256" key="1">
    <source>
        <dbReference type="SAM" id="MobiDB-lite"/>
    </source>
</evidence>
<gene>
    <name evidence="3" type="ORF">TIFTF001_047621</name>
</gene>
<protein>
    <recommendedName>
        <fullName evidence="5">Transmembrane protein</fullName>
    </recommendedName>
</protein>
<dbReference type="EMBL" id="BTGU01005505">
    <property type="protein sequence ID" value="GMN24236.1"/>
    <property type="molecule type" value="Genomic_DNA"/>
</dbReference>
<evidence type="ECO:0000256" key="2">
    <source>
        <dbReference type="SAM" id="Phobius"/>
    </source>
</evidence>
<proteinExistence type="predicted"/>
<dbReference type="Proteomes" id="UP001187192">
    <property type="component" value="Unassembled WGS sequence"/>
</dbReference>
<evidence type="ECO:0008006" key="5">
    <source>
        <dbReference type="Google" id="ProtNLM"/>
    </source>
</evidence>
<name>A0AA88CP55_FICCA</name>
<keyword evidence="2" id="KW-1133">Transmembrane helix</keyword>
<dbReference type="AlphaFoldDB" id="A0AA88CP55"/>
<feature type="compositionally biased region" description="Basic and acidic residues" evidence="1">
    <location>
        <begin position="100"/>
        <end position="111"/>
    </location>
</feature>
<keyword evidence="4" id="KW-1185">Reference proteome</keyword>
<accession>A0AA88CP55</accession>
<evidence type="ECO:0000313" key="3">
    <source>
        <dbReference type="EMBL" id="GMN24236.1"/>
    </source>
</evidence>
<sequence>MAEKTEVSDDLSEWEQIQVPFPQTCPSVPQPDDAVVVRDNDDNRGGDVEPPLSPVVPPHPHETNSPSPSSSSSSPTPPPESPPSPPAAAAVPSSSSSRNAKRDEEATRRLSDSRLVAAREIGKRFRLRLGILSTEVLRAASKVCNYRMIVGRFWSIASLTGVVTAALLSLCLLYLKLKPRWRTRITLRDDRERLILLLNDKDEKISQLLVQIAEMNEALSVRRRVPVLRVG</sequence>
<keyword evidence="2" id="KW-0812">Transmembrane</keyword>
<dbReference type="PANTHER" id="PTHR37206">
    <property type="entry name" value="TRANSMEMBRANE PROTEIN"/>
    <property type="match status" value="1"/>
</dbReference>
<feature type="compositionally biased region" description="Pro residues" evidence="1">
    <location>
        <begin position="75"/>
        <end position="86"/>
    </location>
</feature>
<comment type="caution">
    <text evidence="3">The sequence shown here is derived from an EMBL/GenBank/DDBJ whole genome shotgun (WGS) entry which is preliminary data.</text>
</comment>